<evidence type="ECO:0000313" key="4">
    <source>
        <dbReference type="EMBL" id="WCZ56016.1"/>
    </source>
</evidence>
<protein>
    <submittedName>
        <fullName evidence="4">ORF2 protein</fullName>
    </submittedName>
</protein>
<organism evidence="4">
    <name type="scientific">Pika coronavirus</name>
    <dbReference type="NCBI Taxonomy" id="3027598"/>
    <lineage>
        <taxon>Viruses</taxon>
        <taxon>Riboviria</taxon>
        <taxon>Orthornavirae</taxon>
        <taxon>Pisuviricota</taxon>
        <taxon>Pisoniviricetes</taxon>
        <taxon>Nidovirales</taxon>
        <taxon>Cornidovirineae</taxon>
        <taxon>Coronaviridae</taxon>
        <taxon>Coronavirinae</taxon>
    </lineage>
</organism>
<feature type="domain" description="NS2A-like" evidence="2">
    <location>
        <begin position="240"/>
        <end position="408"/>
    </location>
</feature>
<dbReference type="InterPro" id="IPR039573">
    <property type="entry name" value="NS2A-like"/>
</dbReference>
<evidence type="ECO:0000256" key="1">
    <source>
        <dbReference type="SAM" id="Phobius"/>
    </source>
</evidence>
<proteinExistence type="predicted"/>
<dbReference type="Pfam" id="PF05213">
    <property type="entry name" value="Corona_NS2A"/>
    <property type="match status" value="1"/>
</dbReference>
<feature type="transmembrane region" description="Helical" evidence="1">
    <location>
        <begin position="201"/>
        <end position="232"/>
    </location>
</feature>
<keyword evidence="1" id="KW-0812">Transmembrane</keyword>
<dbReference type="InterPro" id="IPR009097">
    <property type="entry name" value="Cyclic_Pdiesterase"/>
</dbReference>
<keyword evidence="1" id="KW-1133">Transmembrane helix</keyword>
<reference evidence="4" key="1">
    <citation type="journal article" date="2023" name="Nat. Commun.">
        <title>Virus diversity, wildlife-domestic animal circulation and potential zoonotic viruses of small mammals, pangolins and zoo animals.</title>
        <authorList>
            <person name="Cui X."/>
            <person name="Fan K."/>
            <person name="Liang X."/>
            <person name="Gong W."/>
            <person name="Chen W."/>
            <person name="He B."/>
            <person name="Chen X."/>
            <person name="Wang H."/>
            <person name="Wang X."/>
            <person name="Zhang P."/>
            <person name="Lu X."/>
            <person name="Chen R."/>
            <person name="Lin K."/>
            <person name="Liu J."/>
            <person name="Zhai J."/>
            <person name="Liu D.X."/>
            <person name="Shan F."/>
            <person name="Li Y."/>
            <person name="Chen R.A."/>
            <person name="Meng H."/>
            <person name="Li X."/>
            <person name="Mi S."/>
            <person name="Jiang J."/>
            <person name="Zhou N."/>
            <person name="Chen Z."/>
            <person name="Zou J.-J."/>
            <person name="Ge D."/>
            <person name="Yang Q."/>
            <person name="He K."/>
            <person name="Chen T."/>
            <person name="Wu Y.-J."/>
            <person name="Lu H."/>
            <person name="Irwin D.M."/>
            <person name="Shen X."/>
            <person name="Hu Y."/>
            <person name="Lu X."/>
            <person name="Ding C."/>
            <person name="Guan Y."/>
            <person name="Tu C."/>
            <person name="Shen Y."/>
        </authorList>
    </citation>
    <scope>NUCLEOTIDE SEQUENCE</scope>
    <source>
        <strain evidence="3">SC/C3-17.18/2021</strain>
        <strain evidence="4">SC/C6-241.18/2021</strain>
    </source>
</reference>
<sequence length="409" mass="47847">MFFFLLFICTPTISHSEYYKPSNQVYTILYGEPVTLNYYDVNLINAILSFINDTVYDVAVYYNSTYYIIYSGFILNFKNMSLDILHNVYNGTFKLTVHLYDGSIYNYYWHFKLLKEVSDPFIYYFSQNCYFQFYCLGDGNVTWIFNGKQVSTENPLLIKAGPFDFEDRLVCLLSNQVSYKFAYLDFNKLDTTCIFTDDNVLMISVIVSSTLLIVIFTLLIIWFFLEVIFVFLNNNKMCSFVESPTHFINFPVVRNYKLLQSLRKLQALFGGKIQQALHVSLVMLEIDDGDYELVREVLAEIIGDYSFSEMPIYLTNPHFFGRYFVLDVIGLRDLYNVILLKLRNKGIKCGMKRPWIPHLTLAQFDKGDKCIGIEFHEILEPHYFDSLELVKIGSPKVDNRYKSIFSLAI</sequence>
<dbReference type="EMBL" id="OQ297696">
    <property type="protein sequence ID" value="WCZ55753.1"/>
    <property type="molecule type" value="Genomic_RNA"/>
</dbReference>
<evidence type="ECO:0000259" key="2">
    <source>
        <dbReference type="Pfam" id="PF05213"/>
    </source>
</evidence>
<accession>A0AAT9T9R4</accession>
<name>A0AAT9T9R4_9NIDO</name>
<dbReference type="EMBL" id="OQ297730">
    <property type="protein sequence ID" value="WCZ56016.1"/>
    <property type="molecule type" value="Genomic_RNA"/>
</dbReference>
<dbReference type="Gene3D" id="3.90.1140.10">
    <property type="entry name" value="Cyclic phosphodiesterase"/>
    <property type="match status" value="1"/>
</dbReference>
<dbReference type="SUPFAM" id="SSF55144">
    <property type="entry name" value="LigT-like"/>
    <property type="match status" value="1"/>
</dbReference>
<keyword evidence="1" id="KW-0472">Membrane</keyword>
<evidence type="ECO:0000313" key="3">
    <source>
        <dbReference type="EMBL" id="WCZ55753.1"/>
    </source>
</evidence>